<feature type="compositionally biased region" description="Gly residues" evidence="1">
    <location>
        <begin position="195"/>
        <end position="209"/>
    </location>
</feature>
<gene>
    <name evidence="2" type="ORF">QLQ16_12030</name>
</gene>
<evidence type="ECO:0000313" key="3">
    <source>
        <dbReference type="Proteomes" id="UP001431902"/>
    </source>
</evidence>
<comment type="caution">
    <text evidence="2">The sequence shown here is derived from an EMBL/GenBank/DDBJ whole genome shotgun (WGS) entry which is preliminary data.</text>
</comment>
<keyword evidence="3" id="KW-1185">Reference proteome</keyword>
<feature type="compositionally biased region" description="Low complexity" evidence="1">
    <location>
        <begin position="210"/>
        <end position="221"/>
    </location>
</feature>
<feature type="compositionally biased region" description="Pro residues" evidence="1">
    <location>
        <begin position="222"/>
        <end position="233"/>
    </location>
</feature>
<organism evidence="2 3">
    <name type="scientific">Limnohabitans lacus</name>
    <dbReference type="NCBI Taxonomy" id="3045173"/>
    <lineage>
        <taxon>Bacteria</taxon>
        <taxon>Pseudomonadati</taxon>
        <taxon>Pseudomonadota</taxon>
        <taxon>Betaproteobacteria</taxon>
        <taxon>Burkholderiales</taxon>
        <taxon>Comamonadaceae</taxon>
        <taxon>Limnohabitans</taxon>
    </lineage>
</organism>
<name>A0ABT6X8V9_9BURK</name>
<evidence type="ECO:0000256" key="1">
    <source>
        <dbReference type="SAM" id="MobiDB-lite"/>
    </source>
</evidence>
<proteinExistence type="predicted"/>
<sequence>MNHDSYNQAATYGQSSTHGAPGTWCDFNDADAQQGEFNLIPKGTQALVRMAIKPGGYDDASRGWTGGYATASDETGAVFLSCEFVLLTGPFAKRKIWSNVGLHSNKGPTWAQMGRSFIKAVLNSSRNIHPDDASPEAQRARQIRSFGDLDGAEFAARIGIEKDGQGEYRNIIRLVIEPDHKEYAELMQTKLQREGGMGGGSGGGHGSGGAPAAAVPASAAPAPQPGASYPPRPSNAQSRPAWAQ</sequence>
<dbReference type="EMBL" id="JASGBH010000009">
    <property type="protein sequence ID" value="MDI9234560.1"/>
    <property type="molecule type" value="Genomic_DNA"/>
</dbReference>
<dbReference type="Proteomes" id="UP001431902">
    <property type="component" value="Unassembled WGS sequence"/>
</dbReference>
<evidence type="ECO:0000313" key="2">
    <source>
        <dbReference type="EMBL" id="MDI9234560.1"/>
    </source>
</evidence>
<accession>A0ABT6X8V9</accession>
<dbReference type="RefSeq" id="WP_283224921.1">
    <property type="nucleotide sequence ID" value="NZ_JASGBH010000009.1"/>
</dbReference>
<feature type="region of interest" description="Disordered" evidence="1">
    <location>
        <begin position="193"/>
        <end position="244"/>
    </location>
</feature>
<reference evidence="2" key="1">
    <citation type="submission" date="2023-05" db="EMBL/GenBank/DDBJ databases">
        <title>Limnohabitans sp. strain HM2-2 Genome sequencing and assembly.</title>
        <authorList>
            <person name="Jung Y."/>
        </authorList>
    </citation>
    <scope>NUCLEOTIDE SEQUENCE</scope>
    <source>
        <strain evidence="2">HM2-2</strain>
    </source>
</reference>
<protein>
    <submittedName>
        <fullName evidence="2">Uncharacterized protein</fullName>
    </submittedName>
</protein>